<dbReference type="Proteomes" id="UP001144612">
    <property type="component" value="Unassembled WGS sequence"/>
</dbReference>
<evidence type="ECO:0000256" key="10">
    <source>
        <dbReference type="ARBA" id="ARBA00022842"/>
    </source>
</evidence>
<dbReference type="Gene3D" id="3.30.1490.100">
    <property type="entry name" value="DNA polymerase, Y-family, little finger domain"/>
    <property type="match status" value="1"/>
</dbReference>
<reference evidence="17" key="1">
    <citation type="submission" date="2022-12" db="EMBL/GenBank/DDBJ databases">
        <title>Clostridium sp. nov., isolated from industrial wastewater.</title>
        <authorList>
            <person name="Jiayan W."/>
        </authorList>
    </citation>
    <scope>NUCLEOTIDE SEQUENCE</scope>
    <source>
        <strain evidence="17">ZC22-4</strain>
    </source>
</reference>
<dbReference type="Pfam" id="PF11799">
    <property type="entry name" value="IMS_C"/>
    <property type="match status" value="1"/>
</dbReference>
<dbReference type="Pfam" id="PF00817">
    <property type="entry name" value="IMS"/>
    <property type="match status" value="1"/>
</dbReference>
<feature type="binding site" evidence="15">
    <location>
        <position position="13"/>
    </location>
    <ligand>
        <name>Mg(2+)</name>
        <dbReference type="ChEBI" id="CHEBI:18420"/>
    </ligand>
</feature>
<protein>
    <recommendedName>
        <fullName evidence="15">DNA polymerase IV</fullName>
        <shortName evidence="15">Pol IV</shortName>
        <ecNumber evidence="15">2.7.7.7</ecNumber>
    </recommendedName>
</protein>
<comment type="subunit">
    <text evidence="15">Monomer.</text>
</comment>
<feature type="site" description="Substrate discrimination" evidence="15">
    <location>
        <position position="18"/>
    </location>
</feature>
<gene>
    <name evidence="15" type="primary">dinB</name>
    <name evidence="17" type="ORF">OW729_03675</name>
</gene>
<dbReference type="InterPro" id="IPR043128">
    <property type="entry name" value="Rev_trsase/Diguanyl_cyclase"/>
</dbReference>
<keyword evidence="3 15" id="KW-0515">Mutator protein</keyword>
<evidence type="ECO:0000256" key="5">
    <source>
        <dbReference type="ARBA" id="ARBA00022679"/>
    </source>
</evidence>
<dbReference type="HAMAP" id="MF_01113">
    <property type="entry name" value="DNApol_IV"/>
    <property type="match status" value="1"/>
</dbReference>
<comment type="similarity">
    <text evidence="2 15">Belongs to the DNA polymerase type-Y family.</text>
</comment>
<feature type="active site" evidence="15">
    <location>
        <position position="116"/>
    </location>
</feature>
<dbReference type="Gene3D" id="3.30.70.270">
    <property type="match status" value="1"/>
</dbReference>
<comment type="cofactor">
    <cofactor evidence="15">
        <name>Mg(2+)</name>
        <dbReference type="ChEBI" id="CHEBI:18420"/>
    </cofactor>
    <text evidence="15">Binds 2 magnesium ions per subunit.</text>
</comment>
<evidence type="ECO:0000313" key="18">
    <source>
        <dbReference type="Proteomes" id="UP001144612"/>
    </source>
</evidence>
<dbReference type="InterPro" id="IPR022880">
    <property type="entry name" value="DNApol_IV"/>
</dbReference>
<dbReference type="EC" id="2.7.7.7" evidence="15"/>
<evidence type="ECO:0000256" key="12">
    <source>
        <dbReference type="ARBA" id="ARBA00023125"/>
    </source>
</evidence>
<evidence type="ECO:0000256" key="1">
    <source>
        <dbReference type="ARBA" id="ARBA00004496"/>
    </source>
</evidence>
<feature type="binding site" evidence="15">
    <location>
        <position position="115"/>
    </location>
    <ligand>
        <name>Mg(2+)</name>
        <dbReference type="ChEBI" id="CHEBI:18420"/>
    </ligand>
</feature>
<dbReference type="CDD" id="cd03586">
    <property type="entry name" value="PolY_Pol_IV_kappa"/>
    <property type="match status" value="1"/>
</dbReference>
<keyword evidence="18" id="KW-1185">Reference proteome</keyword>
<sequence>MKNEINKIIFHIDTNSAFLSWEATHRLKMGDKLDLRTIPSIVGGDRQKRRGVVLAKSVPATKYNIKTGEPIATALKKCPDLKIVPPNFDVYIEYSKKMFNILKQYSSKVERYSIDEGFIDYGHIKYSFKNYIEAANSIKESIKNNLGFTVNIGIGSNKLLAKMASDFEKPDKIHTLFDFEVKKKMWSMPIEKLFMVGKATSSKLRELNINTIGELALYDLEILQYKFKRYGILIWNYANGIDESIVGEKIEAKMKGIGNSTTIPYDVKEKDKAYEILYYLVNKVTSRLRNSKNSCASISVTIKNSSFETYSHQRKLDQYVNSKEEILKITKELFDEVWRKDPIRLLGVRVSSLSPQDSFQISFFDNEQS</sequence>
<dbReference type="PANTHER" id="PTHR11076">
    <property type="entry name" value="DNA REPAIR POLYMERASE UMUC / TRANSFERASE FAMILY MEMBER"/>
    <property type="match status" value="1"/>
</dbReference>
<evidence type="ECO:0000259" key="16">
    <source>
        <dbReference type="PROSITE" id="PS50173"/>
    </source>
</evidence>
<keyword evidence="10 15" id="KW-0460">Magnesium</keyword>
<accession>A0ABT4D5Y6</accession>
<dbReference type="InterPro" id="IPR050116">
    <property type="entry name" value="DNA_polymerase-Y"/>
</dbReference>
<dbReference type="EMBL" id="JAPQFJ010000003">
    <property type="protein sequence ID" value="MCY6957704.1"/>
    <property type="molecule type" value="Genomic_DNA"/>
</dbReference>
<evidence type="ECO:0000256" key="6">
    <source>
        <dbReference type="ARBA" id="ARBA00022695"/>
    </source>
</evidence>
<keyword evidence="11 15" id="KW-0239">DNA-directed DNA polymerase</keyword>
<dbReference type="SUPFAM" id="SSF100879">
    <property type="entry name" value="Lesion bypass DNA polymerase (Y-family), little finger domain"/>
    <property type="match status" value="1"/>
</dbReference>
<evidence type="ECO:0000256" key="15">
    <source>
        <dbReference type="HAMAP-Rule" id="MF_01113"/>
    </source>
</evidence>
<dbReference type="InterPro" id="IPR053848">
    <property type="entry name" value="IMS_HHH_1"/>
</dbReference>
<dbReference type="Pfam" id="PF21999">
    <property type="entry name" value="IMS_HHH_1"/>
    <property type="match status" value="1"/>
</dbReference>
<dbReference type="InterPro" id="IPR017961">
    <property type="entry name" value="DNA_pol_Y-fam_little_finger"/>
</dbReference>
<keyword evidence="7 15" id="KW-0235">DNA replication</keyword>
<name>A0ABT4D5Y6_9CLOT</name>
<comment type="function">
    <text evidence="15">Poorly processive, error-prone DNA polymerase involved in untargeted mutagenesis. Copies undamaged DNA at stalled replication forks, which arise in vivo from mismatched or misaligned primer ends. These misaligned primers can be extended by PolIV. Exhibits no 3'-5' exonuclease (proofreading) activity. May be involved in translesional synthesis, in conjunction with the beta clamp from PolIII.</text>
</comment>
<evidence type="ECO:0000256" key="4">
    <source>
        <dbReference type="ARBA" id="ARBA00022490"/>
    </source>
</evidence>
<evidence type="ECO:0000256" key="8">
    <source>
        <dbReference type="ARBA" id="ARBA00022723"/>
    </source>
</evidence>
<comment type="subcellular location">
    <subcellularLocation>
        <location evidence="1 15">Cytoplasm</location>
    </subcellularLocation>
</comment>
<dbReference type="PROSITE" id="PS50173">
    <property type="entry name" value="UMUC"/>
    <property type="match status" value="1"/>
</dbReference>
<evidence type="ECO:0000256" key="9">
    <source>
        <dbReference type="ARBA" id="ARBA00022763"/>
    </source>
</evidence>
<evidence type="ECO:0000256" key="2">
    <source>
        <dbReference type="ARBA" id="ARBA00010945"/>
    </source>
</evidence>
<dbReference type="InterPro" id="IPR001126">
    <property type="entry name" value="UmuC"/>
</dbReference>
<dbReference type="Gene3D" id="1.10.150.20">
    <property type="entry name" value="5' to 3' exonuclease, C-terminal subdomain"/>
    <property type="match status" value="1"/>
</dbReference>
<dbReference type="InterPro" id="IPR036775">
    <property type="entry name" value="DNA_pol_Y-fam_lit_finger_sf"/>
</dbReference>
<evidence type="ECO:0000256" key="14">
    <source>
        <dbReference type="ARBA" id="ARBA00049244"/>
    </source>
</evidence>
<evidence type="ECO:0000256" key="7">
    <source>
        <dbReference type="ARBA" id="ARBA00022705"/>
    </source>
</evidence>
<comment type="catalytic activity">
    <reaction evidence="14 15">
        <text>DNA(n) + a 2'-deoxyribonucleoside 5'-triphosphate = DNA(n+1) + diphosphate</text>
        <dbReference type="Rhea" id="RHEA:22508"/>
        <dbReference type="Rhea" id="RHEA-COMP:17339"/>
        <dbReference type="Rhea" id="RHEA-COMP:17340"/>
        <dbReference type="ChEBI" id="CHEBI:33019"/>
        <dbReference type="ChEBI" id="CHEBI:61560"/>
        <dbReference type="ChEBI" id="CHEBI:173112"/>
        <dbReference type="EC" id="2.7.7.7"/>
    </reaction>
</comment>
<dbReference type="InterPro" id="IPR043502">
    <property type="entry name" value="DNA/RNA_pol_sf"/>
</dbReference>
<feature type="domain" description="UmuC" evidence="16">
    <location>
        <begin position="9"/>
        <end position="197"/>
    </location>
</feature>
<keyword evidence="9 15" id="KW-0227">DNA damage</keyword>
<dbReference type="PANTHER" id="PTHR11076:SF33">
    <property type="entry name" value="DNA POLYMERASE KAPPA"/>
    <property type="match status" value="1"/>
</dbReference>
<dbReference type="Gene3D" id="3.40.1170.60">
    <property type="match status" value="1"/>
</dbReference>
<evidence type="ECO:0000313" key="17">
    <source>
        <dbReference type="EMBL" id="MCY6957704.1"/>
    </source>
</evidence>
<organism evidence="17 18">
    <name type="scientific">Clostridium brassicae</name>
    <dbReference type="NCBI Taxonomy" id="2999072"/>
    <lineage>
        <taxon>Bacteria</taxon>
        <taxon>Bacillati</taxon>
        <taxon>Bacillota</taxon>
        <taxon>Clostridia</taxon>
        <taxon>Eubacteriales</taxon>
        <taxon>Clostridiaceae</taxon>
        <taxon>Clostridium</taxon>
    </lineage>
</organism>
<keyword evidence="8 15" id="KW-0479">Metal-binding</keyword>
<comment type="caution">
    <text evidence="17">The sequence shown here is derived from an EMBL/GenBank/DDBJ whole genome shotgun (WGS) entry which is preliminary data.</text>
</comment>
<evidence type="ECO:0000256" key="3">
    <source>
        <dbReference type="ARBA" id="ARBA00022457"/>
    </source>
</evidence>
<dbReference type="RefSeq" id="WP_268060092.1">
    <property type="nucleotide sequence ID" value="NZ_JAPQFJ010000003.1"/>
</dbReference>
<keyword evidence="13 15" id="KW-0234">DNA repair</keyword>
<proteinExistence type="inferred from homology"/>
<dbReference type="SUPFAM" id="SSF56672">
    <property type="entry name" value="DNA/RNA polymerases"/>
    <property type="match status" value="1"/>
</dbReference>
<keyword evidence="4 15" id="KW-0963">Cytoplasm</keyword>
<evidence type="ECO:0000256" key="13">
    <source>
        <dbReference type="ARBA" id="ARBA00023204"/>
    </source>
</evidence>
<keyword evidence="12 15" id="KW-0238">DNA-binding</keyword>
<evidence type="ECO:0000256" key="11">
    <source>
        <dbReference type="ARBA" id="ARBA00022932"/>
    </source>
</evidence>
<keyword evidence="6 15" id="KW-0548">Nucleotidyltransferase</keyword>
<keyword evidence="5 15" id="KW-0808">Transferase</keyword>